<feature type="signal peptide" evidence="2">
    <location>
        <begin position="1"/>
        <end position="40"/>
    </location>
</feature>
<name>A0AA38SBM0_9PEZI</name>
<dbReference type="CDD" id="cd00413">
    <property type="entry name" value="Glyco_hydrolase_16"/>
    <property type="match status" value="1"/>
</dbReference>
<gene>
    <name evidence="4" type="ORF">NKR19_g1894</name>
</gene>
<evidence type="ECO:0000256" key="2">
    <source>
        <dbReference type="SAM" id="SignalP"/>
    </source>
</evidence>
<dbReference type="Pfam" id="PF00722">
    <property type="entry name" value="Glyco_hydro_16"/>
    <property type="match status" value="1"/>
</dbReference>
<keyword evidence="1" id="KW-0472">Membrane</keyword>
<keyword evidence="1" id="KW-1133">Transmembrane helix</keyword>
<dbReference type="Gene3D" id="2.60.120.200">
    <property type="match status" value="1"/>
</dbReference>
<feature type="chain" id="PRO_5041244208" evidence="2">
    <location>
        <begin position="41"/>
        <end position="375"/>
    </location>
</feature>
<dbReference type="EMBL" id="JANBVN010000018">
    <property type="protein sequence ID" value="KAJ9161815.1"/>
    <property type="molecule type" value="Genomic_DNA"/>
</dbReference>
<keyword evidence="1" id="KW-0812">Transmembrane</keyword>
<dbReference type="InterPro" id="IPR013320">
    <property type="entry name" value="ConA-like_dom_sf"/>
</dbReference>
<dbReference type="PANTHER" id="PTHR38121:SF5">
    <property type="entry name" value="GH16 DOMAIN-CONTAINING PROTEIN"/>
    <property type="match status" value="1"/>
</dbReference>
<dbReference type="PANTHER" id="PTHR38121">
    <property type="entry name" value="GH16 DOMAIN-CONTAINING PROTEIN"/>
    <property type="match status" value="1"/>
</dbReference>
<dbReference type="SUPFAM" id="SSF49899">
    <property type="entry name" value="Concanavalin A-like lectins/glucanases"/>
    <property type="match status" value="1"/>
</dbReference>
<dbReference type="AlphaFoldDB" id="A0AA38SBM0"/>
<dbReference type="GO" id="GO:0005975">
    <property type="term" value="P:carbohydrate metabolic process"/>
    <property type="evidence" value="ECO:0007669"/>
    <property type="project" value="InterPro"/>
</dbReference>
<feature type="domain" description="GH16" evidence="3">
    <location>
        <begin position="63"/>
        <end position="294"/>
    </location>
</feature>
<sequence>MKWLQRRSTVHEPRSCTPWAALHVLLLVPLSPLLLGFATADCECGYAATIDGMRHVFTDLLESDFTQTRDISDNTDWRRQGFNVSSERARGDFGEMFVVDNVGSSGGGAEKGLQLIVQGQKVDDMVPVAEVDSERADVLWGTFRASLKLTSTPGTCAAFFWYYNDTAEIDIEFLSKDFHTSNDSYPVNLVLQSRQAAEVGYNAVSTGNYIKASLPFNPTIDFHEYRFDFMPNRVLFYADNQLLGQMNGSAVPTTAGHLVLQHWSNGNSLWSGGPPATDAVLSVNYVKAYFNSSTLARNKDWARRCRDATAEHAVCEVPEITATNSTPGQFFFSAQNNMTNNQTVSGKSAGQRLDYGWSATVIGLVLACGTVLGLR</sequence>
<dbReference type="GO" id="GO:0004553">
    <property type="term" value="F:hydrolase activity, hydrolyzing O-glycosyl compounds"/>
    <property type="evidence" value="ECO:0007669"/>
    <property type="project" value="InterPro"/>
</dbReference>
<evidence type="ECO:0000313" key="4">
    <source>
        <dbReference type="EMBL" id="KAJ9161815.1"/>
    </source>
</evidence>
<keyword evidence="2" id="KW-0732">Signal</keyword>
<evidence type="ECO:0000259" key="3">
    <source>
        <dbReference type="PROSITE" id="PS51762"/>
    </source>
</evidence>
<reference evidence="4" key="1">
    <citation type="submission" date="2022-07" db="EMBL/GenBank/DDBJ databases">
        <title>Fungi with potential for degradation of polypropylene.</title>
        <authorList>
            <person name="Gostincar C."/>
        </authorList>
    </citation>
    <scope>NUCLEOTIDE SEQUENCE</scope>
    <source>
        <strain evidence="4">EXF-13287</strain>
    </source>
</reference>
<dbReference type="InterPro" id="IPR000757">
    <property type="entry name" value="Beta-glucanase-like"/>
</dbReference>
<comment type="caution">
    <text evidence="4">The sequence shown here is derived from an EMBL/GenBank/DDBJ whole genome shotgun (WGS) entry which is preliminary data.</text>
</comment>
<accession>A0AA38SBM0</accession>
<keyword evidence="5" id="KW-1185">Reference proteome</keyword>
<evidence type="ECO:0000313" key="5">
    <source>
        <dbReference type="Proteomes" id="UP001174691"/>
    </source>
</evidence>
<feature type="transmembrane region" description="Helical" evidence="1">
    <location>
        <begin position="355"/>
        <end position="374"/>
    </location>
</feature>
<organism evidence="4 5">
    <name type="scientific">Coniochaeta hoffmannii</name>
    <dbReference type="NCBI Taxonomy" id="91930"/>
    <lineage>
        <taxon>Eukaryota</taxon>
        <taxon>Fungi</taxon>
        <taxon>Dikarya</taxon>
        <taxon>Ascomycota</taxon>
        <taxon>Pezizomycotina</taxon>
        <taxon>Sordariomycetes</taxon>
        <taxon>Sordariomycetidae</taxon>
        <taxon>Coniochaetales</taxon>
        <taxon>Coniochaetaceae</taxon>
        <taxon>Coniochaeta</taxon>
    </lineage>
</organism>
<dbReference type="PROSITE" id="PS51762">
    <property type="entry name" value="GH16_2"/>
    <property type="match status" value="1"/>
</dbReference>
<dbReference type="Proteomes" id="UP001174691">
    <property type="component" value="Unassembled WGS sequence"/>
</dbReference>
<evidence type="ECO:0000256" key="1">
    <source>
        <dbReference type="SAM" id="Phobius"/>
    </source>
</evidence>
<proteinExistence type="predicted"/>
<protein>
    <submittedName>
        <fullName evidence="4">Concanavalin A-like lectin/glucanase</fullName>
    </submittedName>
</protein>